<reference evidence="1 2" key="1">
    <citation type="journal article" date="2016" name="Front. Microbiol.">
        <title>Single-Cell (Meta-)Genomics of a Dimorphic Candidatus Thiomargarita nelsonii Reveals Genomic Plasticity.</title>
        <authorList>
            <person name="Flood B.E."/>
            <person name="Fliss P."/>
            <person name="Jones D.S."/>
            <person name="Dick G.J."/>
            <person name="Jain S."/>
            <person name="Kaster A.K."/>
            <person name="Winkel M."/>
            <person name="Mussmann M."/>
            <person name="Bailey J."/>
        </authorList>
    </citation>
    <scope>NUCLEOTIDE SEQUENCE [LARGE SCALE GENOMIC DNA]</scope>
    <source>
        <strain evidence="1">Hydrate Ridge</strain>
    </source>
</reference>
<comment type="caution">
    <text evidence="1">The sequence shown here is derived from an EMBL/GenBank/DDBJ whole genome shotgun (WGS) entry which is preliminary data.</text>
</comment>
<evidence type="ECO:0008006" key="3">
    <source>
        <dbReference type="Google" id="ProtNLM"/>
    </source>
</evidence>
<dbReference type="Proteomes" id="UP000030428">
    <property type="component" value="Unassembled WGS sequence"/>
</dbReference>
<proteinExistence type="predicted"/>
<keyword evidence="2" id="KW-1185">Reference proteome</keyword>
<gene>
    <name evidence="1" type="ORF">PN36_15760</name>
</gene>
<sequence length="71" mass="8308">MILRERLIKEIEQMPPVELIVVQNLVQMLTRHIEPQPALTKRDGYLETRKALAACRGNLSDDIILEREERI</sequence>
<protein>
    <recommendedName>
        <fullName evidence="3">Addiction module component</fullName>
    </recommendedName>
</protein>
<name>A0A0A6PJW9_9GAMM</name>
<evidence type="ECO:0000313" key="2">
    <source>
        <dbReference type="Proteomes" id="UP000030428"/>
    </source>
</evidence>
<organism evidence="1 2">
    <name type="scientific">Candidatus Thiomargarita nelsonii</name>
    <dbReference type="NCBI Taxonomy" id="1003181"/>
    <lineage>
        <taxon>Bacteria</taxon>
        <taxon>Pseudomonadati</taxon>
        <taxon>Pseudomonadota</taxon>
        <taxon>Gammaproteobacteria</taxon>
        <taxon>Thiotrichales</taxon>
        <taxon>Thiotrichaceae</taxon>
        <taxon>Thiomargarita</taxon>
    </lineage>
</organism>
<evidence type="ECO:0000313" key="1">
    <source>
        <dbReference type="EMBL" id="KHD10915.1"/>
    </source>
</evidence>
<dbReference type="EMBL" id="JSZA02000057">
    <property type="protein sequence ID" value="KHD10915.1"/>
    <property type="molecule type" value="Genomic_DNA"/>
</dbReference>
<dbReference type="AlphaFoldDB" id="A0A0A6PJW9"/>
<accession>A0A0A6PJW9</accession>